<evidence type="ECO:0000313" key="3">
    <source>
        <dbReference type="Proteomes" id="UP001397290"/>
    </source>
</evidence>
<reference evidence="2 3" key="1">
    <citation type="submission" date="2020-02" db="EMBL/GenBank/DDBJ databases">
        <title>Comparative genomics of the hypocrealean fungal genus Beauvera.</title>
        <authorList>
            <person name="Showalter D.N."/>
            <person name="Bushley K.E."/>
            <person name="Rehner S.A."/>
        </authorList>
    </citation>
    <scope>NUCLEOTIDE SEQUENCE [LARGE SCALE GENOMIC DNA]</scope>
    <source>
        <strain evidence="2 3">ARSEF4384</strain>
    </source>
</reference>
<dbReference type="InterPro" id="IPR000210">
    <property type="entry name" value="BTB/POZ_dom"/>
</dbReference>
<feature type="domain" description="BTB" evidence="1">
    <location>
        <begin position="138"/>
        <end position="195"/>
    </location>
</feature>
<dbReference type="Pfam" id="PF00651">
    <property type="entry name" value="BTB"/>
    <property type="match status" value="1"/>
</dbReference>
<comment type="caution">
    <text evidence="2">The sequence shown here is derived from an EMBL/GenBank/DDBJ whole genome shotgun (WGS) entry which is preliminary data.</text>
</comment>
<dbReference type="Gene3D" id="3.30.710.10">
    <property type="entry name" value="Potassium Channel Kv1.1, Chain A"/>
    <property type="match status" value="1"/>
</dbReference>
<dbReference type="PROSITE" id="PS50097">
    <property type="entry name" value="BTB"/>
    <property type="match status" value="1"/>
</dbReference>
<dbReference type="CDD" id="cd18186">
    <property type="entry name" value="BTB_POZ_ZBTB_KLHL-like"/>
    <property type="match status" value="1"/>
</dbReference>
<evidence type="ECO:0000259" key="1">
    <source>
        <dbReference type="PROSITE" id="PS50097"/>
    </source>
</evidence>
<feature type="non-terminal residue" evidence="2">
    <location>
        <position position="195"/>
    </location>
</feature>
<feature type="non-terminal residue" evidence="2">
    <location>
        <position position="1"/>
    </location>
</feature>
<dbReference type="InterPro" id="IPR011333">
    <property type="entry name" value="SKP1/BTB/POZ_sf"/>
</dbReference>
<name>A0AAW0REP8_9HYPO</name>
<gene>
    <name evidence="2" type="ORF">G3M48_003126</name>
</gene>
<organism evidence="2 3">
    <name type="scientific">Beauveria asiatica</name>
    <dbReference type="NCBI Taxonomy" id="1069075"/>
    <lineage>
        <taxon>Eukaryota</taxon>
        <taxon>Fungi</taxon>
        <taxon>Dikarya</taxon>
        <taxon>Ascomycota</taxon>
        <taxon>Pezizomycotina</taxon>
        <taxon>Sordariomycetes</taxon>
        <taxon>Hypocreomycetidae</taxon>
        <taxon>Hypocreales</taxon>
        <taxon>Cordycipitaceae</taxon>
        <taxon>Beauveria</taxon>
    </lineage>
</organism>
<sequence>HVIGATVENSQNRPGVVERVPEQAHRISSKTPSQDFYAGYQGSQAAKAAASTASIEPEKELTVKGGRRKPLQIATACVKSGDLHLVRVNSQDFASAEPAFIYAFRRRTGRNLPEVAADMSHAADVLKKIEDDRDGDFCDLTIASGPFRFAVHRVVVCAQSQVIRTACTGPWKEAASGVLEVKEWPAELVRRMVDY</sequence>
<dbReference type="SUPFAM" id="SSF54695">
    <property type="entry name" value="POZ domain"/>
    <property type="match status" value="1"/>
</dbReference>
<evidence type="ECO:0000313" key="2">
    <source>
        <dbReference type="EMBL" id="KAK8140639.1"/>
    </source>
</evidence>
<accession>A0AAW0REP8</accession>
<keyword evidence="3" id="KW-1185">Reference proteome</keyword>
<protein>
    <recommendedName>
        <fullName evidence="1">BTB domain-containing protein</fullName>
    </recommendedName>
</protein>
<proteinExistence type="predicted"/>
<dbReference type="AlphaFoldDB" id="A0AAW0REP8"/>
<dbReference type="Proteomes" id="UP001397290">
    <property type="component" value="Unassembled WGS sequence"/>
</dbReference>
<dbReference type="EMBL" id="JAAHCF010002107">
    <property type="protein sequence ID" value="KAK8140639.1"/>
    <property type="molecule type" value="Genomic_DNA"/>
</dbReference>